<protein>
    <submittedName>
        <fullName evidence="1">Uncharacterized protein</fullName>
    </submittedName>
</protein>
<dbReference type="AlphaFoldDB" id="A0A1R3FU97"/>
<comment type="caution">
    <text evidence="1">The sequence shown here is derived from an EMBL/GenBank/DDBJ whole genome shotgun (WGS) entry which is preliminary data.</text>
</comment>
<dbReference type="EMBL" id="AWUE01024895">
    <property type="protein sequence ID" value="OMO49387.1"/>
    <property type="molecule type" value="Genomic_DNA"/>
</dbReference>
<proteinExistence type="predicted"/>
<evidence type="ECO:0000313" key="2">
    <source>
        <dbReference type="Proteomes" id="UP000187203"/>
    </source>
</evidence>
<organism evidence="1 2">
    <name type="scientific">Corchorus olitorius</name>
    <dbReference type="NCBI Taxonomy" id="93759"/>
    <lineage>
        <taxon>Eukaryota</taxon>
        <taxon>Viridiplantae</taxon>
        <taxon>Streptophyta</taxon>
        <taxon>Embryophyta</taxon>
        <taxon>Tracheophyta</taxon>
        <taxon>Spermatophyta</taxon>
        <taxon>Magnoliopsida</taxon>
        <taxon>eudicotyledons</taxon>
        <taxon>Gunneridae</taxon>
        <taxon>Pentapetalae</taxon>
        <taxon>rosids</taxon>
        <taxon>malvids</taxon>
        <taxon>Malvales</taxon>
        <taxon>Malvaceae</taxon>
        <taxon>Grewioideae</taxon>
        <taxon>Apeibeae</taxon>
        <taxon>Corchorus</taxon>
    </lineage>
</organism>
<sequence>MILDTTPKSCRDCKIKHLSHQLPNQQIRAKVASSTAKLVFQRHSNERIDFAKIFM</sequence>
<name>A0A1R3FU97_9ROSI</name>
<accession>A0A1R3FU97</accession>
<gene>
    <name evidence="1" type="ORF">COLO4_38570</name>
</gene>
<keyword evidence="2" id="KW-1185">Reference proteome</keyword>
<reference evidence="2" key="1">
    <citation type="submission" date="2013-09" db="EMBL/GenBank/DDBJ databases">
        <title>Corchorus olitorius genome sequencing.</title>
        <authorList>
            <person name="Alam M."/>
            <person name="Haque M.S."/>
            <person name="Islam M.S."/>
            <person name="Emdad E.M."/>
            <person name="Islam M.M."/>
            <person name="Ahmed B."/>
            <person name="Halim A."/>
            <person name="Hossen Q.M.M."/>
            <person name="Hossain M.Z."/>
            <person name="Ahmed R."/>
            <person name="Khan M.M."/>
            <person name="Islam R."/>
            <person name="Rashid M.M."/>
            <person name="Khan S.A."/>
            <person name="Rahman M.S."/>
            <person name="Alam M."/>
            <person name="Yahiya A.S."/>
            <person name="Khan M.S."/>
            <person name="Azam M.S."/>
            <person name="Haque T."/>
            <person name="Lashkar M.Z.H."/>
            <person name="Akhand A.I."/>
            <person name="Morshed G."/>
            <person name="Roy S."/>
            <person name="Uddin K.S."/>
            <person name="Rabeya T."/>
            <person name="Hossain A.S."/>
            <person name="Chowdhury A."/>
            <person name="Snigdha A.R."/>
            <person name="Mortoza M.S."/>
            <person name="Matin S.A."/>
            <person name="Hoque S.M.E."/>
            <person name="Islam M.K."/>
            <person name="Roy D.K."/>
            <person name="Haider R."/>
            <person name="Moosa M.M."/>
            <person name="Elias S.M."/>
            <person name="Hasan A.M."/>
            <person name="Jahan S."/>
            <person name="Shafiuddin M."/>
            <person name="Mahmood N."/>
            <person name="Shommy N.S."/>
        </authorList>
    </citation>
    <scope>NUCLEOTIDE SEQUENCE [LARGE SCALE GENOMIC DNA]</scope>
    <source>
        <strain evidence="2">cv. O-4</strain>
    </source>
</reference>
<dbReference type="Proteomes" id="UP000187203">
    <property type="component" value="Unassembled WGS sequence"/>
</dbReference>
<evidence type="ECO:0000313" key="1">
    <source>
        <dbReference type="EMBL" id="OMO49387.1"/>
    </source>
</evidence>